<dbReference type="Gene3D" id="3.80.10.10">
    <property type="entry name" value="Ribonuclease Inhibitor"/>
    <property type="match status" value="1"/>
</dbReference>
<evidence type="ECO:0000313" key="5">
    <source>
        <dbReference type="Proteomes" id="UP001634007"/>
    </source>
</evidence>
<dbReference type="FunFam" id="1.10.10.10:FF:000322">
    <property type="entry name" value="Probable disease resistance protein At1g63360"/>
    <property type="match status" value="1"/>
</dbReference>
<organism evidence="4 5">
    <name type="scientific">Eucalyptus globulus</name>
    <name type="common">Tasmanian blue gum</name>
    <dbReference type="NCBI Taxonomy" id="34317"/>
    <lineage>
        <taxon>Eukaryota</taxon>
        <taxon>Viridiplantae</taxon>
        <taxon>Streptophyta</taxon>
        <taxon>Embryophyta</taxon>
        <taxon>Tracheophyta</taxon>
        <taxon>Spermatophyta</taxon>
        <taxon>Magnoliopsida</taxon>
        <taxon>eudicotyledons</taxon>
        <taxon>Gunneridae</taxon>
        <taxon>Pentapetalae</taxon>
        <taxon>rosids</taxon>
        <taxon>malvids</taxon>
        <taxon>Myrtales</taxon>
        <taxon>Myrtaceae</taxon>
        <taxon>Myrtoideae</taxon>
        <taxon>Eucalypteae</taxon>
        <taxon>Eucalyptus</taxon>
    </lineage>
</organism>
<dbReference type="InterPro" id="IPR032675">
    <property type="entry name" value="LRR_dom_sf"/>
</dbReference>
<dbReference type="Pfam" id="PF23559">
    <property type="entry name" value="WHD_DRP"/>
    <property type="match status" value="1"/>
</dbReference>
<evidence type="ECO:0000256" key="1">
    <source>
        <dbReference type="ARBA" id="ARBA00022737"/>
    </source>
</evidence>
<protein>
    <recommendedName>
        <fullName evidence="3">Disease resistance protein winged helix domain-containing protein</fullName>
    </recommendedName>
</protein>
<dbReference type="AlphaFoldDB" id="A0ABD3K4E1"/>
<dbReference type="PANTHER" id="PTHR23155:SF1052">
    <property type="entry name" value="DISEASE RESISTANCE PROTEIN RPM1"/>
    <property type="match status" value="1"/>
</dbReference>
<gene>
    <name evidence="4" type="ORF">ACJRO7_023850</name>
</gene>
<dbReference type="InterPro" id="IPR058922">
    <property type="entry name" value="WHD_DRP"/>
</dbReference>
<dbReference type="EMBL" id="JBJKBG010000006">
    <property type="protein sequence ID" value="KAL3734563.1"/>
    <property type="molecule type" value="Genomic_DNA"/>
</dbReference>
<keyword evidence="1" id="KW-0677">Repeat</keyword>
<keyword evidence="2" id="KW-0611">Plant defense</keyword>
<accession>A0ABD3K4E1</accession>
<evidence type="ECO:0000313" key="4">
    <source>
        <dbReference type="EMBL" id="KAL3734563.1"/>
    </source>
</evidence>
<dbReference type="InterPro" id="IPR044974">
    <property type="entry name" value="Disease_R_plants"/>
</dbReference>
<reference evidence="4 5" key="1">
    <citation type="submission" date="2024-11" db="EMBL/GenBank/DDBJ databases">
        <title>Chromosome-level genome assembly of Eucalyptus globulus Labill. provides insights into its genome evolution.</title>
        <authorList>
            <person name="Li X."/>
        </authorList>
    </citation>
    <scope>NUCLEOTIDE SEQUENCE [LARGE SCALE GENOMIC DNA]</scope>
    <source>
        <strain evidence="4">CL2024</strain>
        <tissue evidence="4">Fresh tender leaves</tissue>
    </source>
</reference>
<dbReference type="InterPro" id="IPR036388">
    <property type="entry name" value="WH-like_DNA-bd_sf"/>
</dbReference>
<dbReference type="SUPFAM" id="SSF52058">
    <property type="entry name" value="L domain-like"/>
    <property type="match status" value="1"/>
</dbReference>
<sequence>MQQKWFVVVLDDVWRMRDWEQIVNLIQNGFQCNVGMSCVKNRKYVHQLNRLPLEKALSLFWKKACRSCDGICPIELQDWSEKIIKKSGNLLSRKWQSPYEWKKFHDSLGDNLPVMRRILLPSYEDLPSDLRSCFLYFSISPEDYSIQWQILIRLWIAEGFVKEARNTSLEEVAENYLNKLVQRNLVHVTARDIDGRVRSCCVLNLVHDFIIARAAEENFVVSASERSSLSRGRIQRLSARTEISINVELSETLGHVQSAFMFGRGKFSNLQFFRLKILDMRGAPLEDFPKNIFKLVLLKYLSLRETNIKTFPKGVEMLSGRGELSDIQKLSLMKATTELIQKLDGMIHLRKLGLKMEHLSALDLRAKSGDYPELDYIQDKPRFEFLRHLYLKGQLQKLPRWVSTLQSLIKVGLKWSRLNINPLQALQDLSNLMELHMFEMNTFKKLKIFRIEQFSELSMVAVQVGAMLALEKLTFGNIVMLTGLKELLLYDMNREFINQLQKHSEDQPGGFT</sequence>
<evidence type="ECO:0000259" key="3">
    <source>
        <dbReference type="Pfam" id="PF23559"/>
    </source>
</evidence>
<proteinExistence type="predicted"/>
<dbReference type="GO" id="GO:0006952">
    <property type="term" value="P:defense response"/>
    <property type="evidence" value="ECO:0007669"/>
    <property type="project" value="UniProtKB-KW"/>
</dbReference>
<feature type="domain" description="Disease resistance protein winged helix" evidence="3">
    <location>
        <begin position="141"/>
        <end position="210"/>
    </location>
</feature>
<name>A0ABD3K4E1_EUCGL</name>
<dbReference type="Proteomes" id="UP001634007">
    <property type="component" value="Unassembled WGS sequence"/>
</dbReference>
<evidence type="ECO:0000256" key="2">
    <source>
        <dbReference type="ARBA" id="ARBA00022821"/>
    </source>
</evidence>
<dbReference type="InterPro" id="IPR027417">
    <property type="entry name" value="P-loop_NTPase"/>
</dbReference>
<dbReference type="PANTHER" id="PTHR23155">
    <property type="entry name" value="DISEASE RESISTANCE PROTEIN RP"/>
    <property type="match status" value="1"/>
</dbReference>
<dbReference type="Gene3D" id="1.10.10.10">
    <property type="entry name" value="Winged helix-like DNA-binding domain superfamily/Winged helix DNA-binding domain"/>
    <property type="match status" value="1"/>
</dbReference>
<dbReference type="SUPFAM" id="SSF52540">
    <property type="entry name" value="P-loop containing nucleoside triphosphate hydrolases"/>
    <property type="match status" value="1"/>
</dbReference>
<keyword evidence="5" id="KW-1185">Reference proteome</keyword>
<comment type="caution">
    <text evidence="4">The sequence shown here is derived from an EMBL/GenBank/DDBJ whole genome shotgun (WGS) entry which is preliminary data.</text>
</comment>